<evidence type="ECO:0000313" key="4">
    <source>
        <dbReference type="Proteomes" id="UP001236014"/>
    </source>
</evidence>
<gene>
    <name evidence="3" type="ORF">QRX50_33655</name>
</gene>
<proteinExistence type="predicted"/>
<dbReference type="KEGG" id="acab:QRX50_33655"/>
<feature type="compositionally biased region" description="Polar residues" evidence="1">
    <location>
        <begin position="196"/>
        <end position="210"/>
    </location>
</feature>
<feature type="transmembrane region" description="Helical" evidence="2">
    <location>
        <begin position="111"/>
        <end position="131"/>
    </location>
</feature>
<sequence>MAGTSPGEGRDELDSVAKLVSLSETAPMPRIDGERPPLVTRTKPESDPSGLYPEPATAPRTLGEGPATKPQSIAGELPLGLDAMFAAAGPEHETERTQTSPPGANRRNTRYVVIAGAVVVALAGLGTWALWPAPESGSAGRPAEVPVAPSKPSSAPPAVTTMTASPTPPTATDQVDHTTEGQKPPQRPAGEHSSAPHRTSAGTTSEDIWSSAVTSFLQEWSSRHQQPSGRHGG</sequence>
<keyword evidence="2" id="KW-1133">Transmembrane helix</keyword>
<feature type="region of interest" description="Disordered" evidence="1">
    <location>
        <begin position="135"/>
        <end position="210"/>
    </location>
</feature>
<dbReference type="AlphaFoldDB" id="A0A9Y2ICC4"/>
<feature type="compositionally biased region" description="Low complexity" evidence="1">
    <location>
        <begin position="142"/>
        <end position="165"/>
    </location>
</feature>
<keyword evidence="2" id="KW-0472">Membrane</keyword>
<evidence type="ECO:0000313" key="3">
    <source>
        <dbReference type="EMBL" id="WIX76386.1"/>
    </source>
</evidence>
<evidence type="ECO:0000256" key="2">
    <source>
        <dbReference type="SAM" id="Phobius"/>
    </source>
</evidence>
<accession>A0A9Y2ICC4</accession>
<name>A0A9Y2ICC4_9PSEU</name>
<protein>
    <submittedName>
        <fullName evidence="3">Uncharacterized protein</fullName>
    </submittedName>
</protein>
<dbReference type="Proteomes" id="UP001236014">
    <property type="component" value="Chromosome"/>
</dbReference>
<organism evidence="3 4">
    <name type="scientific">Amycolatopsis carbonis</name>
    <dbReference type="NCBI Taxonomy" id="715471"/>
    <lineage>
        <taxon>Bacteria</taxon>
        <taxon>Bacillati</taxon>
        <taxon>Actinomycetota</taxon>
        <taxon>Actinomycetes</taxon>
        <taxon>Pseudonocardiales</taxon>
        <taxon>Pseudonocardiaceae</taxon>
        <taxon>Amycolatopsis</taxon>
    </lineage>
</organism>
<keyword evidence="2" id="KW-0812">Transmembrane</keyword>
<keyword evidence="4" id="KW-1185">Reference proteome</keyword>
<feature type="region of interest" description="Disordered" evidence="1">
    <location>
        <begin position="1"/>
        <end position="106"/>
    </location>
</feature>
<reference evidence="3 4" key="1">
    <citation type="submission" date="2023-06" db="EMBL/GenBank/DDBJ databases">
        <authorList>
            <person name="Oyuntsetseg B."/>
            <person name="Kim S.B."/>
        </authorList>
    </citation>
    <scope>NUCLEOTIDE SEQUENCE [LARGE SCALE GENOMIC DNA]</scope>
    <source>
        <strain evidence="3 4">2-15</strain>
    </source>
</reference>
<dbReference type="EMBL" id="CP127294">
    <property type="protein sequence ID" value="WIX76386.1"/>
    <property type="molecule type" value="Genomic_DNA"/>
</dbReference>
<dbReference type="RefSeq" id="WP_285967135.1">
    <property type="nucleotide sequence ID" value="NZ_CP127294.1"/>
</dbReference>
<evidence type="ECO:0000256" key="1">
    <source>
        <dbReference type="SAM" id="MobiDB-lite"/>
    </source>
</evidence>